<proteinExistence type="predicted"/>
<keyword evidence="2" id="KW-0238">DNA-binding</keyword>
<evidence type="ECO:0000256" key="2">
    <source>
        <dbReference type="ARBA" id="ARBA00023125"/>
    </source>
</evidence>
<dbReference type="InterPro" id="IPR044946">
    <property type="entry name" value="Restrct_endonuc_typeI_TRD_sf"/>
</dbReference>
<dbReference type="EMBL" id="JAAVJS010000028">
    <property type="protein sequence ID" value="NJX16743.1"/>
    <property type="molecule type" value="Genomic_DNA"/>
</dbReference>
<evidence type="ECO:0008006" key="5">
    <source>
        <dbReference type="Google" id="ProtNLM"/>
    </source>
</evidence>
<dbReference type="RefSeq" id="WP_167919620.1">
    <property type="nucleotide sequence ID" value="NZ_JAAVJS010000028.1"/>
</dbReference>
<gene>
    <name evidence="3" type="ORF">HC176_14725</name>
</gene>
<keyword evidence="4" id="KW-1185">Reference proteome</keyword>
<dbReference type="Gene3D" id="3.90.220.20">
    <property type="entry name" value="DNA methylase specificity domains"/>
    <property type="match status" value="1"/>
</dbReference>
<evidence type="ECO:0000313" key="3">
    <source>
        <dbReference type="EMBL" id="NJX16743.1"/>
    </source>
</evidence>
<organism evidence="3 4">
    <name type="scientific">Tamlana crocina</name>
    <dbReference type="NCBI Taxonomy" id="393006"/>
    <lineage>
        <taxon>Bacteria</taxon>
        <taxon>Pseudomonadati</taxon>
        <taxon>Bacteroidota</taxon>
        <taxon>Flavobacteriia</taxon>
        <taxon>Flavobacteriales</taxon>
        <taxon>Flavobacteriaceae</taxon>
        <taxon>Tamlana</taxon>
    </lineage>
</organism>
<dbReference type="Proteomes" id="UP000760545">
    <property type="component" value="Unassembled WGS sequence"/>
</dbReference>
<dbReference type="PANTHER" id="PTHR43140:SF1">
    <property type="entry name" value="TYPE I RESTRICTION ENZYME ECOKI SPECIFICITY SUBUNIT"/>
    <property type="match status" value="1"/>
</dbReference>
<accession>A0ABX1DIA4</accession>
<comment type="caution">
    <text evidence="3">The sequence shown here is derived from an EMBL/GenBank/DDBJ whole genome shotgun (WGS) entry which is preliminary data.</text>
</comment>
<sequence length="255" mass="29971">MKYRTDFIETKYKWLGEIPSNWELKKVKHILFEVTQKTEIGNEELLSLSQYTGVEKKKDKLKDKNDNLTNAQSLIGYKKVYQNQLVSNIMLAWNGSIAVSEYNGIISPAYCTYSFRENYNPKYFEHLFKTEIYKSEFKRKSTGIIESRLRLYSDKFYNIPCFVPDIEEQNKIVDFIELKKKQIKVLKNYNSLIFGKTNPKTGFLKEYLQTLIFNAVFGKIDLSDFGNEMDLEEENLALVAEEITKYGEIDNEQIN</sequence>
<dbReference type="SUPFAM" id="SSF116734">
    <property type="entry name" value="DNA methylase specificity domain"/>
    <property type="match status" value="1"/>
</dbReference>
<evidence type="ECO:0000256" key="1">
    <source>
        <dbReference type="ARBA" id="ARBA00022747"/>
    </source>
</evidence>
<name>A0ABX1DIA4_9FLAO</name>
<reference evidence="3 4" key="1">
    <citation type="submission" date="2020-03" db="EMBL/GenBank/DDBJ databases">
        <title>Tamlana sp. nov, isolated from XXX.</title>
        <authorList>
            <person name="Cao W.R."/>
        </authorList>
    </citation>
    <scope>NUCLEOTIDE SEQUENCE [LARGE SCALE GENOMIC DNA]</scope>
    <source>
        <strain evidence="3 4">HST1-43</strain>
    </source>
</reference>
<dbReference type="PANTHER" id="PTHR43140">
    <property type="entry name" value="TYPE-1 RESTRICTION ENZYME ECOKI SPECIFICITY PROTEIN"/>
    <property type="match status" value="1"/>
</dbReference>
<protein>
    <recommendedName>
        <fullName evidence="5">Type I restriction modification DNA specificity domain-containing protein</fullName>
    </recommendedName>
</protein>
<keyword evidence="1" id="KW-0680">Restriction system</keyword>
<dbReference type="InterPro" id="IPR051212">
    <property type="entry name" value="Type-I_RE_S_subunit"/>
</dbReference>
<evidence type="ECO:0000313" key="4">
    <source>
        <dbReference type="Proteomes" id="UP000760545"/>
    </source>
</evidence>